<dbReference type="AlphaFoldDB" id="A0A9P0BLA3"/>
<dbReference type="GO" id="GO:0015631">
    <property type="term" value="F:tubulin binding"/>
    <property type="evidence" value="ECO:0007669"/>
    <property type="project" value="InterPro"/>
</dbReference>
<evidence type="ECO:0000313" key="2">
    <source>
        <dbReference type="EMBL" id="CAH0578369.1"/>
    </source>
</evidence>
<gene>
    <name evidence="2" type="ORF">CINC_LOCUS689</name>
</gene>
<dbReference type="SUPFAM" id="SSF47473">
    <property type="entry name" value="EF-hand"/>
    <property type="match status" value="1"/>
</dbReference>
<evidence type="ECO:0000256" key="1">
    <source>
        <dbReference type="ARBA" id="ARBA00010994"/>
    </source>
</evidence>
<proteinExistence type="inferred from homology"/>
<sequence length="124" mass="14830">MDDEQATLDSQFFEFAKLMEKTRDGTTINLYRSDYWLRQAKVLDDRKVTMTDTGLAWWKFYEKTEFNYDEWYEMFTDLCYTTGLEHEATELLLINCGLPGTTPVIVPQYRDFFDSYKSKSKMVF</sequence>
<name>A0A9P0BLA3_CHRIL</name>
<dbReference type="InterPro" id="IPR011992">
    <property type="entry name" value="EF-hand-dom_pair"/>
</dbReference>
<dbReference type="GO" id="GO:0046785">
    <property type="term" value="P:microtubule polymerization"/>
    <property type="evidence" value="ECO:0007669"/>
    <property type="project" value="InterPro"/>
</dbReference>
<keyword evidence="3" id="KW-1185">Reference proteome</keyword>
<organism evidence="2 3">
    <name type="scientific">Chrysodeixis includens</name>
    <name type="common">Soybean looper</name>
    <name type="synonym">Pseudoplusia includens</name>
    <dbReference type="NCBI Taxonomy" id="689277"/>
    <lineage>
        <taxon>Eukaryota</taxon>
        <taxon>Metazoa</taxon>
        <taxon>Ecdysozoa</taxon>
        <taxon>Arthropoda</taxon>
        <taxon>Hexapoda</taxon>
        <taxon>Insecta</taxon>
        <taxon>Pterygota</taxon>
        <taxon>Neoptera</taxon>
        <taxon>Endopterygota</taxon>
        <taxon>Lepidoptera</taxon>
        <taxon>Glossata</taxon>
        <taxon>Ditrysia</taxon>
        <taxon>Noctuoidea</taxon>
        <taxon>Noctuidae</taxon>
        <taxon>Plusiinae</taxon>
        <taxon>Chrysodeixis</taxon>
    </lineage>
</organism>
<comment type="similarity">
    <text evidence="1">Belongs to the TPPP family.</text>
</comment>
<dbReference type="EMBL" id="LR824004">
    <property type="protein sequence ID" value="CAH0578369.1"/>
    <property type="molecule type" value="Genomic_DNA"/>
</dbReference>
<accession>A0A9P0BLA3</accession>
<evidence type="ECO:0000313" key="3">
    <source>
        <dbReference type="Proteomes" id="UP001154114"/>
    </source>
</evidence>
<protein>
    <submittedName>
        <fullName evidence="2">Uncharacterized protein</fullName>
    </submittedName>
</protein>
<dbReference type="OrthoDB" id="7340997at2759"/>
<dbReference type="Gene3D" id="1.10.238.10">
    <property type="entry name" value="EF-hand"/>
    <property type="match status" value="1"/>
</dbReference>
<reference evidence="2" key="1">
    <citation type="submission" date="2021-12" db="EMBL/GenBank/DDBJ databases">
        <authorList>
            <person name="King R."/>
        </authorList>
    </citation>
    <scope>NUCLEOTIDE SEQUENCE</scope>
</reference>
<dbReference type="InterPro" id="IPR008907">
    <property type="entry name" value="TPP/p25"/>
</dbReference>
<dbReference type="Pfam" id="PF05517">
    <property type="entry name" value="p25-alpha"/>
    <property type="match status" value="1"/>
</dbReference>
<dbReference type="Proteomes" id="UP001154114">
    <property type="component" value="Chromosome 1"/>
</dbReference>